<dbReference type="Gene3D" id="3.40.50.1240">
    <property type="entry name" value="Phosphoglycerate mutase-like"/>
    <property type="match status" value="2"/>
</dbReference>
<dbReference type="PANTHER" id="PTHR16469">
    <property type="entry name" value="UBIQUITIN-ASSOCIATED AND SH3 DOMAIN-CONTAINING BA-RELATED"/>
    <property type="match status" value="1"/>
</dbReference>
<dbReference type="AlphaFoldDB" id="A0A6A7CAQ0"/>
<dbReference type="Pfam" id="PF00300">
    <property type="entry name" value="His_Phos_1"/>
    <property type="match status" value="1"/>
</dbReference>
<feature type="non-terminal residue" evidence="1">
    <location>
        <position position="311"/>
    </location>
</feature>
<feature type="non-terminal residue" evidence="1">
    <location>
        <position position="1"/>
    </location>
</feature>
<dbReference type="InterPro" id="IPR013078">
    <property type="entry name" value="His_Pase_superF_clade-1"/>
</dbReference>
<dbReference type="PANTHER" id="PTHR16469:SF27">
    <property type="entry name" value="UBIQUITIN-ASSOCIATED AND SH3 DOMAIN-CONTAINING BA-RELATED"/>
    <property type="match status" value="1"/>
</dbReference>
<evidence type="ECO:0008006" key="3">
    <source>
        <dbReference type="Google" id="ProtNLM"/>
    </source>
</evidence>
<dbReference type="SUPFAM" id="SSF53254">
    <property type="entry name" value="Phosphoglycerate mutase-like"/>
    <property type="match status" value="1"/>
</dbReference>
<name>A0A6A7CAQ0_9PEZI</name>
<organism evidence="1 2">
    <name type="scientific">Piedraia hortae CBS 480.64</name>
    <dbReference type="NCBI Taxonomy" id="1314780"/>
    <lineage>
        <taxon>Eukaryota</taxon>
        <taxon>Fungi</taxon>
        <taxon>Dikarya</taxon>
        <taxon>Ascomycota</taxon>
        <taxon>Pezizomycotina</taxon>
        <taxon>Dothideomycetes</taxon>
        <taxon>Dothideomycetidae</taxon>
        <taxon>Capnodiales</taxon>
        <taxon>Piedraiaceae</taxon>
        <taxon>Piedraia</taxon>
    </lineage>
</organism>
<gene>
    <name evidence="1" type="ORF">K470DRAFT_194469</name>
</gene>
<evidence type="ECO:0000313" key="1">
    <source>
        <dbReference type="EMBL" id="KAF2864292.1"/>
    </source>
</evidence>
<keyword evidence="2" id="KW-1185">Reference proteome</keyword>
<dbReference type="CDD" id="cd07067">
    <property type="entry name" value="HP_PGM_like"/>
    <property type="match status" value="1"/>
</dbReference>
<protein>
    <recommendedName>
        <fullName evidence="3">Phosphoglycerate mutase-like protein</fullName>
    </recommendedName>
</protein>
<evidence type="ECO:0000313" key="2">
    <source>
        <dbReference type="Proteomes" id="UP000799421"/>
    </source>
</evidence>
<reference evidence="1" key="1">
    <citation type="journal article" date="2020" name="Stud. Mycol.">
        <title>101 Dothideomycetes genomes: a test case for predicting lifestyles and emergence of pathogens.</title>
        <authorList>
            <person name="Haridas S."/>
            <person name="Albert R."/>
            <person name="Binder M."/>
            <person name="Bloem J."/>
            <person name="Labutti K."/>
            <person name="Salamov A."/>
            <person name="Andreopoulos B."/>
            <person name="Baker S."/>
            <person name="Barry K."/>
            <person name="Bills G."/>
            <person name="Bluhm B."/>
            <person name="Cannon C."/>
            <person name="Castanera R."/>
            <person name="Culley D."/>
            <person name="Daum C."/>
            <person name="Ezra D."/>
            <person name="Gonzalez J."/>
            <person name="Henrissat B."/>
            <person name="Kuo A."/>
            <person name="Liang C."/>
            <person name="Lipzen A."/>
            <person name="Lutzoni F."/>
            <person name="Magnuson J."/>
            <person name="Mondo S."/>
            <person name="Nolan M."/>
            <person name="Ohm R."/>
            <person name="Pangilinan J."/>
            <person name="Park H.-J."/>
            <person name="Ramirez L."/>
            <person name="Alfaro M."/>
            <person name="Sun H."/>
            <person name="Tritt A."/>
            <person name="Yoshinaga Y."/>
            <person name="Zwiers L.-H."/>
            <person name="Turgeon B."/>
            <person name="Goodwin S."/>
            <person name="Spatafora J."/>
            <person name="Crous P."/>
            <person name="Grigoriev I."/>
        </authorList>
    </citation>
    <scope>NUCLEOTIDE SEQUENCE</scope>
    <source>
        <strain evidence="1">CBS 480.64</strain>
    </source>
</reference>
<proteinExistence type="predicted"/>
<dbReference type="Proteomes" id="UP000799421">
    <property type="component" value="Unassembled WGS sequence"/>
</dbReference>
<dbReference type="InterPro" id="IPR029033">
    <property type="entry name" value="His_PPase_superfam"/>
</dbReference>
<accession>A0A6A7CAQ0</accession>
<dbReference type="OrthoDB" id="3898179at2759"/>
<dbReference type="InterPro" id="IPR051710">
    <property type="entry name" value="Phosphatase_SH3-domain"/>
</dbReference>
<dbReference type="EMBL" id="MU005957">
    <property type="protein sequence ID" value="KAF2864292.1"/>
    <property type="molecule type" value="Genomic_DNA"/>
</dbReference>
<sequence length="311" mass="34127">RHGLRLDAAQRDWHLSTPVPYDPPLTYSGWSQSRALGERIADLLPDSDAEHPYQILIHSSPYTRCIETSVGIASGLISSRRHPHSKKATLRVDEFLGEWLNPVYYEHITPPPPSHMMLAAAKATLLRNETIDEYIPSVTAARSSSSRLWTRSASTSTTTGSGTIAPLVRSRSITATADLPPSTESILRPDGDHYIAPVPQYAISVTGPIPKGYFTHARERCVDVDMAWNSSREPLDWGDGGQYGESWASMQRRFRRGLAKLVQYYSEEAIQPTVVILVTHGAGCNALIGALTGQPVLVDVGMGSLTLAERK</sequence>